<feature type="compositionally biased region" description="Basic and acidic residues" evidence="6">
    <location>
        <begin position="1"/>
        <end position="11"/>
    </location>
</feature>
<evidence type="ECO:0000256" key="5">
    <source>
        <dbReference type="PIRSR" id="PIRSR604254-1"/>
    </source>
</evidence>
<dbReference type="Pfam" id="PF03006">
    <property type="entry name" value="HlyIII"/>
    <property type="match status" value="1"/>
</dbReference>
<feature type="binding site" evidence="5">
    <location>
        <position position="237"/>
    </location>
    <ligand>
        <name>Zn(2+)</name>
        <dbReference type="ChEBI" id="CHEBI:29105"/>
    </ligand>
</feature>
<gene>
    <name evidence="8" type="ORF">FMM08_00275</name>
</gene>
<comment type="caution">
    <text evidence="8">The sequence shown here is derived from an EMBL/GenBank/DDBJ whole genome shotgun (WGS) entry which is preliminary data.</text>
</comment>
<keyword evidence="5" id="KW-0862">Zinc</keyword>
<dbReference type="OrthoDB" id="9813689at2"/>
<feature type="region of interest" description="Disordered" evidence="6">
    <location>
        <begin position="1"/>
        <end position="24"/>
    </location>
</feature>
<feature type="transmembrane region" description="Helical" evidence="7">
    <location>
        <begin position="128"/>
        <end position="144"/>
    </location>
</feature>
<keyword evidence="5" id="KW-0479">Metal-binding</keyword>
<name>A0A5C8ZI57_9ACTN</name>
<feature type="transmembrane region" description="Helical" evidence="7">
    <location>
        <begin position="151"/>
        <end position="170"/>
    </location>
</feature>
<dbReference type="GO" id="GO:0016020">
    <property type="term" value="C:membrane"/>
    <property type="evidence" value="ECO:0007669"/>
    <property type="project" value="UniProtKB-SubCell"/>
</dbReference>
<dbReference type="Proteomes" id="UP000321234">
    <property type="component" value="Unassembled WGS sequence"/>
</dbReference>
<keyword evidence="9" id="KW-1185">Reference proteome</keyword>
<dbReference type="PANTHER" id="PTHR20855:SF3">
    <property type="entry name" value="LD03007P"/>
    <property type="match status" value="1"/>
</dbReference>
<keyword evidence="3 7" id="KW-1133">Transmembrane helix</keyword>
<dbReference type="PANTHER" id="PTHR20855">
    <property type="entry name" value="ADIPOR/PROGESTIN RECEPTOR-RELATED"/>
    <property type="match status" value="1"/>
</dbReference>
<proteinExistence type="predicted"/>
<accession>A0A5C8ZI57</accession>
<feature type="transmembrane region" description="Helical" evidence="7">
    <location>
        <begin position="203"/>
        <end position="224"/>
    </location>
</feature>
<evidence type="ECO:0000256" key="3">
    <source>
        <dbReference type="ARBA" id="ARBA00022989"/>
    </source>
</evidence>
<dbReference type="AlphaFoldDB" id="A0A5C8ZI57"/>
<evidence type="ECO:0000313" key="8">
    <source>
        <dbReference type="EMBL" id="TXR57745.1"/>
    </source>
</evidence>
<keyword evidence="2 7" id="KW-0812">Transmembrane</keyword>
<feature type="binding site" evidence="5">
    <location>
        <position position="108"/>
    </location>
    <ligand>
        <name>Zn(2+)</name>
        <dbReference type="ChEBI" id="CHEBI:29105"/>
    </ligand>
</feature>
<evidence type="ECO:0000256" key="7">
    <source>
        <dbReference type="SAM" id="Phobius"/>
    </source>
</evidence>
<dbReference type="InterPro" id="IPR004254">
    <property type="entry name" value="AdipoR/HlyIII-related"/>
</dbReference>
<feature type="transmembrane region" description="Helical" evidence="7">
    <location>
        <begin position="176"/>
        <end position="196"/>
    </location>
</feature>
<evidence type="ECO:0000256" key="6">
    <source>
        <dbReference type="SAM" id="MobiDB-lite"/>
    </source>
</evidence>
<reference evidence="8 9" key="1">
    <citation type="submission" date="2019-07" db="EMBL/GenBank/DDBJ databases">
        <title>Quadrisphaera sp. strain DD2A genome sequencing and assembly.</title>
        <authorList>
            <person name="Kim I."/>
        </authorList>
    </citation>
    <scope>NUCLEOTIDE SEQUENCE [LARGE SCALE GENOMIC DNA]</scope>
    <source>
        <strain evidence="8 9">DD2A</strain>
    </source>
</reference>
<keyword evidence="4 7" id="KW-0472">Membrane</keyword>
<evidence type="ECO:0000313" key="9">
    <source>
        <dbReference type="Proteomes" id="UP000321234"/>
    </source>
</evidence>
<evidence type="ECO:0000256" key="1">
    <source>
        <dbReference type="ARBA" id="ARBA00004141"/>
    </source>
</evidence>
<dbReference type="GO" id="GO:0046872">
    <property type="term" value="F:metal ion binding"/>
    <property type="evidence" value="ECO:0007669"/>
    <property type="project" value="UniProtKB-KW"/>
</dbReference>
<feature type="binding site" evidence="5">
    <location>
        <position position="241"/>
    </location>
    <ligand>
        <name>Zn(2+)</name>
        <dbReference type="ChEBI" id="CHEBI:29105"/>
    </ligand>
</feature>
<evidence type="ECO:0000256" key="4">
    <source>
        <dbReference type="ARBA" id="ARBA00023136"/>
    </source>
</evidence>
<protein>
    <submittedName>
        <fullName evidence="8">Hemolysin III family protein</fullName>
    </submittedName>
</protein>
<sequence>MGALRPVERRPVSATTPALPAPTVSADALAELPHQRPRRAPASTADVAVESRPEKPLLRGWLHAGLVPVVLASGAVLLPRAGTPAQTGAVAVYLTVSAVLFATSALYHRLSWSPEALLRVQRLDHGNIPLAVAACATPLLVVGLPGRDGSLLLVAVWAAALLAAAARWLWPSCPRPLHTAGTVALGWAVVPSLPAVAAHGQPVVAVLVVVGGVLFTAGGAVYATRWPEPSPRWFGHHEVFHALTVVAWPVHAAAVWLLCA</sequence>
<organism evidence="8 9">
    <name type="scientific">Quadrisphaera setariae</name>
    <dbReference type="NCBI Taxonomy" id="2593304"/>
    <lineage>
        <taxon>Bacteria</taxon>
        <taxon>Bacillati</taxon>
        <taxon>Actinomycetota</taxon>
        <taxon>Actinomycetes</taxon>
        <taxon>Kineosporiales</taxon>
        <taxon>Kineosporiaceae</taxon>
        <taxon>Quadrisphaera</taxon>
    </lineage>
</organism>
<feature type="transmembrane region" description="Helical" evidence="7">
    <location>
        <begin position="239"/>
        <end position="259"/>
    </location>
</feature>
<evidence type="ECO:0000256" key="2">
    <source>
        <dbReference type="ARBA" id="ARBA00022692"/>
    </source>
</evidence>
<feature type="transmembrane region" description="Helical" evidence="7">
    <location>
        <begin position="90"/>
        <end position="108"/>
    </location>
</feature>
<dbReference type="EMBL" id="VKAC01000001">
    <property type="protein sequence ID" value="TXR57745.1"/>
    <property type="molecule type" value="Genomic_DNA"/>
</dbReference>
<comment type="subcellular location">
    <subcellularLocation>
        <location evidence="1">Membrane</location>
        <topology evidence="1">Multi-pass membrane protein</topology>
    </subcellularLocation>
</comment>